<dbReference type="RefSeq" id="WP_072474341.1">
    <property type="nucleotide sequence ID" value="NZ_FPJG01000001.1"/>
</dbReference>
<dbReference type="GO" id="GO:0007059">
    <property type="term" value="P:chromosome segregation"/>
    <property type="evidence" value="ECO:0007669"/>
    <property type="project" value="UniProtKB-KW"/>
</dbReference>
<dbReference type="InterPro" id="IPR050336">
    <property type="entry name" value="Chromosome_partition/occlusion"/>
</dbReference>
<dbReference type="Gene3D" id="3.90.1530.30">
    <property type="match status" value="1"/>
</dbReference>
<protein>
    <submittedName>
        <fullName evidence="4">Chromosome partitioning protein, ParB family</fullName>
    </submittedName>
</protein>
<feature type="domain" description="ParB-like N-terminal" evidence="3">
    <location>
        <begin position="49"/>
        <end position="154"/>
    </location>
</feature>
<dbReference type="STRING" id="546364.SAMN04489730_0066"/>
<proteinExistence type="inferred from homology"/>
<dbReference type="GO" id="GO:0003677">
    <property type="term" value="F:DNA binding"/>
    <property type="evidence" value="ECO:0007669"/>
    <property type="project" value="InterPro"/>
</dbReference>
<dbReference type="InterPro" id="IPR036086">
    <property type="entry name" value="ParB/Sulfiredoxin_sf"/>
</dbReference>
<dbReference type="Pfam" id="PF17762">
    <property type="entry name" value="HTH_ParB"/>
    <property type="match status" value="1"/>
</dbReference>
<organism evidence="4 5">
    <name type="scientific">Amycolatopsis australiensis</name>
    <dbReference type="NCBI Taxonomy" id="546364"/>
    <lineage>
        <taxon>Bacteria</taxon>
        <taxon>Bacillati</taxon>
        <taxon>Actinomycetota</taxon>
        <taxon>Actinomycetes</taxon>
        <taxon>Pseudonocardiales</taxon>
        <taxon>Pseudonocardiaceae</taxon>
        <taxon>Amycolatopsis</taxon>
    </lineage>
</organism>
<evidence type="ECO:0000313" key="5">
    <source>
        <dbReference type="Proteomes" id="UP000182740"/>
    </source>
</evidence>
<dbReference type="NCBIfam" id="TIGR00180">
    <property type="entry name" value="parB_part"/>
    <property type="match status" value="1"/>
</dbReference>
<dbReference type="Gene3D" id="1.10.10.2830">
    <property type="match status" value="1"/>
</dbReference>
<keyword evidence="2" id="KW-0159">Chromosome partition</keyword>
<evidence type="ECO:0000259" key="3">
    <source>
        <dbReference type="SMART" id="SM00470"/>
    </source>
</evidence>
<dbReference type="PANTHER" id="PTHR33375">
    <property type="entry name" value="CHROMOSOME-PARTITIONING PROTEIN PARB-RELATED"/>
    <property type="match status" value="1"/>
</dbReference>
<dbReference type="Proteomes" id="UP000182740">
    <property type="component" value="Unassembled WGS sequence"/>
</dbReference>
<dbReference type="InterPro" id="IPR004437">
    <property type="entry name" value="ParB/RepB/Spo0J"/>
</dbReference>
<dbReference type="OrthoDB" id="70307at2"/>
<dbReference type="Pfam" id="PF02195">
    <property type="entry name" value="ParB_N"/>
    <property type="match status" value="1"/>
</dbReference>
<dbReference type="EMBL" id="FPJG01000001">
    <property type="protein sequence ID" value="SFW11863.1"/>
    <property type="molecule type" value="Genomic_DNA"/>
</dbReference>
<evidence type="ECO:0000256" key="2">
    <source>
        <dbReference type="ARBA" id="ARBA00022829"/>
    </source>
</evidence>
<evidence type="ECO:0000313" key="4">
    <source>
        <dbReference type="EMBL" id="SFW11863.1"/>
    </source>
</evidence>
<gene>
    <name evidence="4" type="ORF">SAMN04489730_0066</name>
</gene>
<dbReference type="SMART" id="SM00470">
    <property type="entry name" value="ParB"/>
    <property type="match status" value="1"/>
</dbReference>
<dbReference type="InterPro" id="IPR003115">
    <property type="entry name" value="ParB_N"/>
</dbReference>
<evidence type="ECO:0000256" key="1">
    <source>
        <dbReference type="ARBA" id="ARBA00006295"/>
    </source>
</evidence>
<name>A0A1K1LLY6_9PSEU</name>
<sequence>MGKRINLAALAEEDLVEETRAGTPEVAAPSAPQPASTAAIGAETPGRRLTAAVATVAVNPLNKRPAGEDDEIAALADTIIGHGVIQPLVVCSVQAFLAEFPDQADRLARNAEWVTLIGNRRLLAVRRAGVDEIDIIVNNDQVNSMYEVMLIENGQRRDLPPLYEAEAMEAVLARTGISQRELGRRIGKSHVYVAQRLALRKLIPELRAALERGELKIELARQFGELSESEQQEIVAAGRPYRAVARGNAVTTHARRRNIRASTPAIAAQSIRERFTAEELAELIRLLTEADQPAEDVAQAG</sequence>
<dbReference type="SUPFAM" id="SSF109709">
    <property type="entry name" value="KorB DNA-binding domain-like"/>
    <property type="match status" value="1"/>
</dbReference>
<dbReference type="PANTHER" id="PTHR33375:SF1">
    <property type="entry name" value="CHROMOSOME-PARTITIONING PROTEIN PARB-RELATED"/>
    <property type="match status" value="1"/>
</dbReference>
<dbReference type="GO" id="GO:0005694">
    <property type="term" value="C:chromosome"/>
    <property type="evidence" value="ECO:0007669"/>
    <property type="project" value="TreeGrafter"/>
</dbReference>
<dbReference type="SUPFAM" id="SSF110849">
    <property type="entry name" value="ParB/Sulfiredoxin"/>
    <property type="match status" value="1"/>
</dbReference>
<keyword evidence="5" id="KW-1185">Reference proteome</keyword>
<reference evidence="5" key="1">
    <citation type="submission" date="2016-11" db="EMBL/GenBank/DDBJ databases">
        <authorList>
            <person name="Varghese N."/>
            <person name="Submissions S."/>
        </authorList>
    </citation>
    <scope>NUCLEOTIDE SEQUENCE [LARGE SCALE GENOMIC DNA]</scope>
    <source>
        <strain evidence="5">DSM 44671</strain>
    </source>
</reference>
<accession>A0A1K1LLY6</accession>
<comment type="similarity">
    <text evidence="1">Belongs to the ParB family.</text>
</comment>
<dbReference type="AlphaFoldDB" id="A0A1K1LLY6"/>
<dbReference type="InterPro" id="IPR041468">
    <property type="entry name" value="HTH_ParB/Spo0J"/>
</dbReference>